<dbReference type="RefSeq" id="WP_220194867.1">
    <property type="nucleotide sequence ID" value="NZ_BNJF01000001.1"/>
</dbReference>
<comment type="caution">
    <text evidence="1">The sequence shown here is derived from an EMBL/GenBank/DDBJ whole genome shotgun (WGS) entry which is preliminary data.</text>
</comment>
<organism evidence="1 2">
    <name type="scientific">Ktedonospora formicarum</name>
    <dbReference type="NCBI Taxonomy" id="2778364"/>
    <lineage>
        <taxon>Bacteria</taxon>
        <taxon>Bacillati</taxon>
        <taxon>Chloroflexota</taxon>
        <taxon>Ktedonobacteria</taxon>
        <taxon>Ktedonobacterales</taxon>
        <taxon>Ktedonobacteraceae</taxon>
        <taxon>Ktedonospora</taxon>
    </lineage>
</organism>
<accession>A0A8J3HWU1</accession>
<sequence length="315" mass="36249">MPREKKPRVDPRALIARIHQQSQEALRREIIAPVLPQGRIRTRIAGLVYEFELVPKDFVGWGRFRPRNEREVELIEEAQPWERGGYLELLPALRVVLLWPDNTMRVPGTWWAIPFNSSDAHQRFGISAEPIPILLCDPGNGAERFERAIARVDGKQLWFEGPDLRSDPRHAEWLRDATTREDTVERLLSGLAASERQAFLIWQVRQLEKTLAEERRASGFASDNIALEARLRYALAKADARLHSFSELPGYAGAPSHLVVEWSMREQDYRYRSTIDTQLNVVSSGICLSDRDSDFDLTSLVDVMINADDPYYDWE</sequence>
<reference evidence="1" key="1">
    <citation type="submission" date="2020-10" db="EMBL/GenBank/DDBJ databases">
        <title>Taxonomic study of unclassified bacteria belonging to the class Ktedonobacteria.</title>
        <authorList>
            <person name="Yabe S."/>
            <person name="Wang C.M."/>
            <person name="Zheng Y."/>
            <person name="Sakai Y."/>
            <person name="Cavaletti L."/>
            <person name="Monciardini P."/>
            <person name="Donadio S."/>
        </authorList>
    </citation>
    <scope>NUCLEOTIDE SEQUENCE</scope>
    <source>
        <strain evidence="1">SOSP1-1</strain>
    </source>
</reference>
<proteinExistence type="predicted"/>
<dbReference type="AlphaFoldDB" id="A0A8J3HWU1"/>
<gene>
    <name evidence="1" type="ORF">KSX_37050</name>
</gene>
<evidence type="ECO:0000313" key="2">
    <source>
        <dbReference type="Proteomes" id="UP000612362"/>
    </source>
</evidence>
<name>A0A8J3HWU1_9CHLR</name>
<dbReference type="Proteomes" id="UP000612362">
    <property type="component" value="Unassembled WGS sequence"/>
</dbReference>
<dbReference type="EMBL" id="BNJF01000001">
    <property type="protein sequence ID" value="GHO45542.1"/>
    <property type="molecule type" value="Genomic_DNA"/>
</dbReference>
<evidence type="ECO:0000313" key="1">
    <source>
        <dbReference type="EMBL" id="GHO45542.1"/>
    </source>
</evidence>
<keyword evidence="2" id="KW-1185">Reference proteome</keyword>
<protein>
    <submittedName>
        <fullName evidence="1">Uncharacterized protein</fullName>
    </submittedName>
</protein>